<evidence type="ECO:0000256" key="5">
    <source>
        <dbReference type="SAM" id="MobiDB-lite"/>
    </source>
</evidence>
<dbReference type="InterPro" id="IPR045087">
    <property type="entry name" value="Cu-oxidase_fam"/>
</dbReference>
<evidence type="ECO:0000259" key="7">
    <source>
        <dbReference type="Pfam" id="PF00394"/>
    </source>
</evidence>
<feature type="region of interest" description="Disordered" evidence="5">
    <location>
        <begin position="334"/>
        <end position="363"/>
    </location>
</feature>
<evidence type="ECO:0000256" key="6">
    <source>
        <dbReference type="SAM" id="SignalP"/>
    </source>
</evidence>
<organism evidence="10 11">
    <name type="scientific">Lithohypha guttulata</name>
    <dbReference type="NCBI Taxonomy" id="1690604"/>
    <lineage>
        <taxon>Eukaryota</taxon>
        <taxon>Fungi</taxon>
        <taxon>Dikarya</taxon>
        <taxon>Ascomycota</taxon>
        <taxon>Pezizomycotina</taxon>
        <taxon>Eurotiomycetes</taxon>
        <taxon>Chaetothyriomycetidae</taxon>
        <taxon>Chaetothyriales</taxon>
        <taxon>Trichomeriaceae</taxon>
        <taxon>Lithohypha</taxon>
    </lineage>
</organism>
<evidence type="ECO:0000259" key="9">
    <source>
        <dbReference type="Pfam" id="PF07732"/>
    </source>
</evidence>
<dbReference type="Pfam" id="PF07732">
    <property type="entry name" value="Cu-oxidase_3"/>
    <property type="match status" value="1"/>
</dbReference>
<comment type="similarity">
    <text evidence="1">Belongs to the multicopper oxidase family.</text>
</comment>
<dbReference type="Pfam" id="PF07731">
    <property type="entry name" value="Cu-oxidase_2"/>
    <property type="match status" value="1"/>
</dbReference>
<evidence type="ECO:0000256" key="4">
    <source>
        <dbReference type="ARBA" id="ARBA00023008"/>
    </source>
</evidence>
<feature type="chain" id="PRO_5046575748" description="L-ascorbate oxidase" evidence="6">
    <location>
        <begin position="18"/>
        <end position="672"/>
    </location>
</feature>
<dbReference type="SUPFAM" id="SSF49503">
    <property type="entry name" value="Cupredoxins"/>
    <property type="match status" value="3"/>
</dbReference>
<keyword evidence="2" id="KW-0479">Metal-binding</keyword>
<dbReference type="InterPro" id="IPR001117">
    <property type="entry name" value="Cu-oxidase_2nd"/>
</dbReference>
<accession>A0ABR0KDF3</accession>
<comment type="caution">
    <text evidence="10">The sequence shown here is derived from an EMBL/GenBank/DDBJ whole genome shotgun (WGS) entry which is preliminary data.</text>
</comment>
<keyword evidence="4" id="KW-0186">Copper</keyword>
<dbReference type="InterPro" id="IPR008972">
    <property type="entry name" value="Cupredoxin"/>
</dbReference>
<feature type="compositionally biased region" description="Polar residues" evidence="5">
    <location>
        <begin position="339"/>
        <end position="363"/>
    </location>
</feature>
<dbReference type="Proteomes" id="UP001345013">
    <property type="component" value="Unassembled WGS sequence"/>
</dbReference>
<keyword evidence="11" id="KW-1185">Reference proteome</keyword>
<evidence type="ECO:0000256" key="3">
    <source>
        <dbReference type="ARBA" id="ARBA00023002"/>
    </source>
</evidence>
<evidence type="ECO:0000313" key="11">
    <source>
        <dbReference type="Proteomes" id="UP001345013"/>
    </source>
</evidence>
<dbReference type="Gene3D" id="2.60.40.420">
    <property type="entry name" value="Cupredoxins - blue copper proteins"/>
    <property type="match status" value="3"/>
</dbReference>
<dbReference type="PANTHER" id="PTHR11709:SF394">
    <property type="entry name" value="FI03373P-RELATED"/>
    <property type="match status" value="1"/>
</dbReference>
<evidence type="ECO:0008006" key="12">
    <source>
        <dbReference type="Google" id="ProtNLM"/>
    </source>
</evidence>
<dbReference type="EMBL" id="JAVRRG010000038">
    <property type="protein sequence ID" value="KAK5093902.1"/>
    <property type="molecule type" value="Genomic_DNA"/>
</dbReference>
<protein>
    <recommendedName>
        <fullName evidence="12">L-ascorbate oxidase</fullName>
    </recommendedName>
</protein>
<evidence type="ECO:0000313" key="10">
    <source>
        <dbReference type="EMBL" id="KAK5093902.1"/>
    </source>
</evidence>
<evidence type="ECO:0000256" key="1">
    <source>
        <dbReference type="ARBA" id="ARBA00010609"/>
    </source>
</evidence>
<reference evidence="10 11" key="1">
    <citation type="submission" date="2023-08" db="EMBL/GenBank/DDBJ databases">
        <title>Black Yeasts Isolated from many extreme environments.</title>
        <authorList>
            <person name="Coleine C."/>
            <person name="Stajich J.E."/>
            <person name="Selbmann L."/>
        </authorList>
    </citation>
    <scope>NUCLEOTIDE SEQUENCE [LARGE SCALE GENOMIC DNA]</scope>
    <source>
        <strain evidence="10 11">CCFEE 5885</strain>
    </source>
</reference>
<dbReference type="Pfam" id="PF00394">
    <property type="entry name" value="Cu-oxidase"/>
    <property type="match status" value="1"/>
</dbReference>
<gene>
    <name evidence="10" type="ORF">LTR24_003906</name>
</gene>
<dbReference type="InterPro" id="IPR011707">
    <property type="entry name" value="Cu-oxidase-like_N"/>
</dbReference>
<evidence type="ECO:0000256" key="2">
    <source>
        <dbReference type="ARBA" id="ARBA00022723"/>
    </source>
</evidence>
<feature type="domain" description="Plastocyanin-like" evidence="7">
    <location>
        <begin position="160"/>
        <end position="318"/>
    </location>
</feature>
<evidence type="ECO:0000259" key="8">
    <source>
        <dbReference type="Pfam" id="PF07731"/>
    </source>
</evidence>
<sequence length="672" mass="74187">MLAFQVILLSLIASISAVKLVKHDESFVPDIVLRLSLATIQQDCQARLSVVVNGTYPGPPIYLEPEVTTWVRVYNDADVNSTIHWHGLTQSTSPFSDGTPLASQWPIPPGHFFDYELHPEASEAGTYFYHSHVGFQAITASGALIVKDTGAPSYQYDDELILDIGDFYPEDDNKIESMLTAVPQQWTGDPAAILVNGQSGTAPTVENMTPDSSCQPYVINVKPDTMYRLRMIGGTAISMVTFAFDDHPSLDIIEADGYYTEKYTTDHIQIDSGQRFSALFQTKSQAELESMGTNQFWVQFETRESGGLQRAYAILNYETTMSKRSNIIRRDRPHYTWAPVQSPTPASEVPQPTQSNVNQQSPSNATLKYNDIPYIPINPPLELPYSESWLEYSLRNLLQPGYLQPIASSEVTRRITIGWTQLASSNQSGRTIYLGSLPSQTPGAEDGYSWFDMAPSGPSYPTPYLVDIYQYGQAGAPDYERAMQNGGIDPVLDAWPAKVGEVLEIVWQNEASDTGIYGVHPMHAHGGPYFDIGSGPGTYDPDANSAKMAQAGWQGALRDTTLLYAPTPGGEPYAVNGWRAWRVRITEANVGVWMMHCHILQHIVMGQSTTWVFGDADAIIQGSDGTQNNLKGYFTYGGDVVGSEENKKRGLGKSWPTVAHFFEPDGPRRSVA</sequence>
<name>A0ABR0KDF3_9EURO</name>
<dbReference type="PANTHER" id="PTHR11709">
    <property type="entry name" value="MULTI-COPPER OXIDASE"/>
    <property type="match status" value="1"/>
</dbReference>
<proteinExistence type="inferred from homology"/>
<dbReference type="InterPro" id="IPR011706">
    <property type="entry name" value="Cu-oxidase_C"/>
</dbReference>
<dbReference type="CDD" id="cd13873">
    <property type="entry name" value="CuRO_2_AAO_like_2"/>
    <property type="match status" value="1"/>
</dbReference>
<feature type="domain" description="Plastocyanin-like" evidence="8">
    <location>
        <begin position="467"/>
        <end position="611"/>
    </location>
</feature>
<keyword evidence="3" id="KW-0560">Oxidoreductase</keyword>
<feature type="signal peptide" evidence="6">
    <location>
        <begin position="1"/>
        <end position="17"/>
    </location>
</feature>
<keyword evidence="6" id="KW-0732">Signal</keyword>
<feature type="domain" description="Plastocyanin-like" evidence="9">
    <location>
        <begin position="39"/>
        <end position="149"/>
    </location>
</feature>